<evidence type="ECO:0000313" key="2">
    <source>
        <dbReference type="EMBL" id="GAF86735.1"/>
    </source>
</evidence>
<gene>
    <name evidence="2" type="ORF">S01H1_30851</name>
</gene>
<dbReference type="NCBIfam" id="NF038144">
    <property type="entry name" value="PxxKW"/>
    <property type="match status" value="1"/>
</dbReference>
<accession>X0UE14</accession>
<dbReference type="EMBL" id="BARS01019009">
    <property type="protein sequence ID" value="GAF86735.1"/>
    <property type="molecule type" value="Genomic_DNA"/>
</dbReference>
<feature type="region of interest" description="Disordered" evidence="1">
    <location>
        <begin position="79"/>
        <end position="98"/>
    </location>
</feature>
<dbReference type="AlphaFoldDB" id="X0UE14"/>
<comment type="caution">
    <text evidence="2">The sequence shown here is derived from an EMBL/GenBank/DDBJ whole genome shotgun (WGS) entry which is preliminary data.</text>
</comment>
<feature type="compositionally biased region" description="Basic and acidic residues" evidence="1">
    <location>
        <begin position="79"/>
        <end position="89"/>
    </location>
</feature>
<reference evidence="2" key="1">
    <citation type="journal article" date="2014" name="Front. Microbiol.">
        <title>High frequency of phylogenetically diverse reductive dehalogenase-homologous genes in deep subseafloor sedimentary metagenomes.</title>
        <authorList>
            <person name="Kawai M."/>
            <person name="Futagami T."/>
            <person name="Toyoda A."/>
            <person name="Takaki Y."/>
            <person name="Nishi S."/>
            <person name="Hori S."/>
            <person name="Arai W."/>
            <person name="Tsubouchi T."/>
            <person name="Morono Y."/>
            <person name="Uchiyama I."/>
            <person name="Ito T."/>
            <person name="Fujiyama A."/>
            <person name="Inagaki F."/>
            <person name="Takami H."/>
        </authorList>
    </citation>
    <scope>NUCLEOTIDE SEQUENCE</scope>
    <source>
        <strain evidence="2">Expedition CK06-06</strain>
    </source>
</reference>
<name>X0UE14_9ZZZZ</name>
<evidence type="ECO:0000256" key="1">
    <source>
        <dbReference type="SAM" id="MobiDB-lite"/>
    </source>
</evidence>
<dbReference type="InterPro" id="IPR047766">
    <property type="entry name" value="PxxKW_fam"/>
</dbReference>
<sequence length="98" mass="11324">MENCTTIRQEKPCIFMKKTGCSFPCTTVVEQCDTCEHTFEVFDDMVAEIGKYCNVYARPFTKWYGEGCSMATHLQKEEEQEKKILDPRKAAKLRRKGG</sequence>
<dbReference type="Pfam" id="PF20657">
    <property type="entry name" value="DUF6811"/>
    <property type="match status" value="1"/>
</dbReference>
<proteinExistence type="predicted"/>
<protein>
    <submittedName>
        <fullName evidence="2">Uncharacterized protein</fullName>
    </submittedName>
</protein>
<organism evidence="2">
    <name type="scientific">marine sediment metagenome</name>
    <dbReference type="NCBI Taxonomy" id="412755"/>
    <lineage>
        <taxon>unclassified sequences</taxon>
        <taxon>metagenomes</taxon>
        <taxon>ecological metagenomes</taxon>
    </lineage>
</organism>